<name>A0A6L2K4E0_TANCI</name>
<feature type="compositionally biased region" description="Pro residues" evidence="2">
    <location>
        <begin position="695"/>
        <end position="704"/>
    </location>
</feature>
<dbReference type="InterPro" id="IPR012337">
    <property type="entry name" value="RNaseH-like_sf"/>
</dbReference>
<feature type="region of interest" description="Disordered" evidence="2">
    <location>
        <begin position="695"/>
        <end position="716"/>
    </location>
</feature>
<dbReference type="InterPro" id="IPR039537">
    <property type="entry name" value="Retrotran_Ty1/copia-like"/>
</dbReference>
<gene>
    <name evidence="4" type="ORF">Tci_015565</name>
</gene>
<dbReference type="AlphaFoldDB" id="A0A6L2K4E0"/>
<proteinExistence type="predicted"/>
<comment type="caution">
    <text evidence="4">The sequence shown here is derived from an EMBL/GenBank/DDBJ whole genome shotgun (WGS) entry which is preliminary data.</text>
</comment>
<keyword evidence="1" id="KW-0378">Hydrolase</keyword>
<dbReference type="SUPFAM" id="SSF53098">
    <property type="entry name" value="Ribonuclease H-like"/>
    <property type="match status" value="1"/>
</dbReference>
<dbReference type="GO" id="GO:0003676">
    <property type="term" value="F:nucleic acid binding"/>
    <property type="evidence" value="ECO:0007669"/>
    <property type="project" value="InterPro"/>
</dbReference>
<dbReference type="GO" id="GO:0008233">
    <property type="term" value="F:peptidase activity"/>
    <property type="evidence" value="ECO:0007669"/>
    <property type="project" value="UniProtKB-KW"/>
</dbReference>
<dbReference type="Gene3D" id="3.30.420.10">
    <property type="entry name" value="Ribonuclease H-like superfamily/Ribonuclease H"/>
    <property type="match status" value="1"/>
</dbReference>
<sequence length="716" mass="81135">MVKCFRCRDSNNFIEECPKSSRSNNQKAFIRGAWSDSGEDEEEEDKDETCLVAQASNEICLGINLEPDEWIKDSGCSKHITGNQIFFSTYKAYNGGNVIFGSNLRGNIIGKVEESLNVTLEETPPPSKTSPLEDDDLVEEEAINTSTKTGTGHSNNIQDKMKEVLNENERLLEQAISKDIVNIVVTANVNNAYEPVNECERCVTLETELEKDFFKKECYDKLFKQYTTLEKHCISLEELEEIETINIELDHSVTKLVTKNEHLKQTYKQLYDSIKSSRIRSKEQCDDLIKQVNIKSAKNFDLNASHQEKVLVIIALKDTLRKLKRKSIVNEAVTLHPIDLELLKIDVAPLAPKMQKNRTVHYDYLKHTQEEIATLRELVENERLLNPLNTSLDYACKITTTAKVPLRKPIPIESNTSKPVVTLVYSRKPKESRNNVPVRKSKINKLLSGDKKEPNKSWGSTISNVPSSSTIECRKVLVRGLPKLKFEKDHLCSAYAIGKSKKKSHKPKSDDTNQEKLYLLHINLCGPMRVKSVNGTKYILVIIDDYSRFIWVKCLRSKDEAPDFIIKFLKMIQVRLKVPVCRIRTDNGTEGCGYRMYTQNRSIVRLRHGKTPYELLPNKLPDLSLIVETIHVNFDELTAMDSEQSSSGPALHEMTPATISSGLVPKPTSSSPFVPPSRNEWDLLFQPLFDELLTPPPSVDPPAPEVIAPLTEVVPP</sequence>
<protein>
    <submittedName>
        <fullName evidence="4">Integrase, catalytic region, zinc finger, CCHC-type, peptidase aspartic, catalytic</fullName>
    </submittedName>
</protein>
<dbReference type="InterPro" id="IPR036397">
    <property type="entry name" value="RNaseH_sf"/>
</dbReference>
<dbReference type="PANTHER" id="PTHR42648">
    <property type="entry name" value="TRANSPOSASE, PUTATIVE-RELATED"/>
    <property type="match status" value="1"/>
</dbReference>
<keyword evidence="1" id="KW-0645">Protease</keyword>
<accession>A0A6L2K4E0</accession>
<dbReference type="PANTHER" id="PTHR42648:SF18">
    <property type="entry name" value="RETROTRANSPOSON, UNCLASSIFIED-LIKE PROTEIN"/>
    <property type="match status" value="1"/>
</dbReference>
<evidence type="ECO:0000256" key="2">
    <source>
        <dbReference type="SAM" id="MobiDB-lite"/>
    </source>
</evidence>
<dbReference type="GO" id="GO:0006508">
    <property type="term" value="P:proteolysis"/>
    <property type="evidence" value="ECO:0007669"/>
    <property type="project" value="UniProtKB-KW"/>
</dbReference>
<dbReference type="InterPro" id="IPR054722">
    <property type="entry name" value="PolX-like_BBD"/>
</dbReference>
<evidence type="ECO:0000259" key="3">
    <source>
        <dbReference type="Pfam" id="PF22936"/>
    </source>
</evidence>
<dbReference type="EMBL" id="BKCJ010001729">
    <property type="protein sequence ID" value="GEU43587.1"/>
    <property type="molecule type" value="Genomic_DNA"/>
</dbReference>
<evidence type="ECO:0000256" key="1">
    <source>
        <dbReference type="ARBA" id="ARBA00022670"/>
    </source>
</evidence>
<reference evidence="4" key="1">
    <citation type="journal article" date="2019" name="Sci. Rep.">
        <title>Draft genome of Tanacetum cinerariifolium, the natural source of mosquito coil.</title>
        <authorList>
            <person name="Yamashiro T."/>
            <person name="Shiraishi A."/>
            <person name="Satake H."/>
            <person name="Nakayama K."/>
        </authorList>
    </citation>
    <scope>NUCLEOTIDE SEQUENCE</scope>
</reference>
<feature type="domain" description="Retrovirus-related Pol polyprotein from transposon TNT 1-94-like beta-barrel" evidence="3">
    <location>
        <begin position="70"/>
        <end position="111"/>
    </location>
</feature>
<dbReference type="Pfam" id="PF22936">
    <property type="entry name" value="Pol_BBD"/>
    <property type="match status" value="1"/>
</dbReference>
<evidence type="ECO:0000313" key="4">
    <source>
        <dbReference type="EMBL" id="GEU43587.1"/>
    </source>
</evidence>
<organism evidence="4">
    <name type="scientific">Tanacetum cinerariifolium</name>
    <name type="common">Dalmatian daisy</name>
    <name type="synonym">Chrysanthemum cinerariifolium</name>
    <dbReference type="NCBI Taxonomy" id="118510"/>
    <lineage>
        <taxon>Eukaryota</taxon>
        <taxon>Viridiplantae</taxon>
        <taxon>Streptophyta</taxon>
        <taxon>Embryophyta</taxon>
        <taxon>Tracheophyta</taxon>
        <taxon>Spermatophyta</taxon>
        <taxon>Magnoliopsida</taxon>
        <taxon>eudicotyledons</taxon>
        <taxon>Gunneridae</taxon>
        <taxon>Pentapetalae</taxon>
        <taxon>asterids</taxon>
        <taxon>campanulids</taxon>
        <taxon>Asterales</taxon>
        <taxon>Asteraceae</taxon>
        <taxon>Asteroideae</taxon>
        <taxon>Anthemideae</taxon>
        <taxon>Anthemidinae</taxon>
        <taxon>Tanacetum</taxon>
    </lineage>
</organism>